<dbReference type="InterPro" id="IPR013320">
    <property type="entry name" value="ConA-like_dom_sf"/>
</dbReference>
<dbReference type="PANTHER" id="PTHR15036">
    <property type="entry name" value="PIKACHURIN-LIKE PROTEIN"/>
    <property type="match status" value="1"/>
</dbReference>
<dbReference type="AlphaFoldDB" id="A0A914CTE9"/>
<name>A0A914CTE9_9BILA</name>
<evidence type="ECO:0000313" key="2">
    <source>
        <dbReference type="WBParaSite" id="ACRNAN_scaffold13805.g16686.t1"/>
    </source>
</evidence>
<proteinExistence type="predicted"/>
<dbReference type="Proteomes" id="UP000887540">
    <property type="component" value="Unplaced"/>
</dbReference>
<dbReference type="SUPFAM" id="SSF49899">
    <property type="entry name" value="Concanavalin A-like lectins/glucanases"/>
    <property type="match status" value="1"/>
</dbReference>
<dbReference type="PANTHER" id="PTHR15036:SF85">
    <property type="entry name" value="SP2353, ISOFORM A"/>
    <property type="match status" value="1"/>
</dbReference>
<dbReference type="InterPro" id="IPR050372">
    <property type="entry name" value="Neurexin-related_CASP"/>
</dbReference>
<protein>
    <submittedName>
        <fullName evidence="2">Laminin G domain-containing protein</fullName>
    </submittedName>
</protein>
<keyword evidence="1" id="KW-1185">Reference proteome</keyword>
<dbReference type="WBParaSite" id="ACRNAN_scaffold13805.g16686.t1">
    <property type="protein sequence ID" value="ACRNAN_scaffold13805.g16686.t1"/>
    <property type="gene ID" value="ACRNAN_scaffold13805.g16686"/>
</dbReference>
<evidence type="ECO:0000313" key="1">
    <source>
        <dbReference type="Proteomes" id="UP000887540"/>
    </source>
</evidence>
<organism evidence="1 2">
    <name type="scientific">Acrobeloides nanus</name>
    <dbReference type="NCBI Taxonomy" id="290746"/>
    <lineage>
        <taxon>Eukaryota</taxon>
        <taxon>Metazoa</taxon>
        <taxon>Ecdysozoa</taxon>
        <taxon>Nematoda</taxon>
        <taxon>Chromadorea</taxon>
        <taxon>Rhabditida</taxon>
        <taxon>Tylenchina</taxon>
        <taxon>Cephalobomorpha</taxon>
        <taxon>Cephaloboidea</taxon>
        <taxon>Cephalobidae</taxon>
        <taxon>Acrobeloides</taxon>
    </lineage>
</organism>
<accession>A0A914CTE9</accession>
<sequence>MRWLQIVVERSDERTTLTVNDEMCEIAGKIFLAENNIRGAFDVSTMEKDDILPPKAPGALMFKPYQILFIGGVPRAQLSNKNRRTKCGSTTYYITDIPSILGCMKGDVRVGCNNDCDSLVCNNGGHCTVQWYNYNPPNKDPTSCDCSKTSYGGSNCHKDDGVVFIGQSAILFTMPRRLVLNCASDEQTFQFAFAPTLGNHQIQRLATIYFDDNRQFQVTLNQNDSITVSIVNPNNYSAKMWTFAGNFSDGYRHFFQSTFTQQDPILVLVDSEKKYLDDEIRLHLADARAFYFGGLPIQSKPAKFVHETTINHYYRGCMSTQERNGPPPLELIELVSTTVASSPSTRQGIVQFPPWTPPVRPVNFVNVTVASSPPTRQGIVQFSTWTPPVAPVNFVNVTVASSPPSMQI</sequence>
<reference evidence="2" key="1">
    <citation type="submission" date="2022-11" db="UniProtKB">
        <authorList>
            <consortium name="WormBaseParasite"/>
        </authorList>
    </citation>
    <scope>IDENTIFICATION</scope>
</reference>